<dbReference type="Gene3D" id="3.90.180.10">
    <property type="entry name" value="Medium-chain alcohol dehydrogenases, catalytic domain"/>
    <property type="match status" value="1"/>
</dbReference>
<reference evidence="7 8" key="1">
    <citation type="submission" date="2016-07" db="EMBL/GenBank/DDBJ databases">
        <title>Pervasive Adenine N6-methylation of Active Genes in Fungi.</title>
        <authorList>
            <consortium name="DOE Joint Genome Institute"/>
            <person name="Mondo S.J."/>
            <person name="Dannebaum R.O."/>
            <person name="Kuo R.C."/>
            <person name="Labutti K."/>
            <person name="Haridas S."/>
            <person name="Kuo A."/>
            <person name="Salamov A."/>
            <person name="Ahrendt S.R."/>
            <person name="Lipzen A."/>
            <person name="Sullivan W."/>
            <person name="Andreopoulos W.B."/>
            <person name="Clum A."/>
            <person name="Lindquist E."/>
            <person name="Daum C."/>
            <person name="Ramamoorthy G.K."/>
            <person name="Gryganskyi A."/>
            <person name="Culley D."/>
            <person name="Magnuson J.K."/>
            <person name="James T.Y."/>
            <person name="O'Malley M.A."/>
            <person name="Stajich J.E."/>
            <person name="Spatafora J.W."/>
            <person name="Visel A."/>
            <person name="Grigoriev I.V."/>
        </authorList>
    </citation>
    <scope>NUCLEOTIDE SEQUENCE [LARGE SCALE GENOMIC DNA]</scope>
    <source>
        <strain evidence="7 8">CBS 931.73</strain>
    </source>
</reference>
<dbReference type="Gene3D" id="1.10.1200.10">
    <property type="entry name" value="ACP-like"/>
    <property type="match status" value="1"/>
</dbReference>
<dbReference type="PANTHER" id="PTHR43775:SF37">
    <property type="entry name" value="SI:DKEY-61P9.11"/>
    <property type="match status" value="1"/>
</dbReference>
<keyword evidence="3" id="KW-0808">Transferase</keyword>
<evidence type="ECO:0000256" key="3">
    <source>
        <dbReference type="ARBA" id="ARBA00022679"/>
    </source>
</evidence>
<dbReference type="Pfam" id="PF08659">
    <property type="entry name" value="KR"/>
    <property type="match status" value="1"/>
</dbReference>
<dbReference type="InterPro" id="IPR020806">
    <property type="entry name" value="PKS_PP-bd"/>
</dbReference>
<dbReference type="InterPro" id="IPR009081">
    <property type="entry name" value="PP-bd_ACP"/>
</dbReference>
<dbReference type="OrthoDB" id="329835at2759"/>
<evidence type="ECO:0000256" key="2">
    <source>
        <dbReference type="ARBA" id="ARBA00022553"/>
    </source>
</evidence>
<evidence type="ECO:0000313" key="7">
    <source>
        <dbReference type="EMBL" id="ORX86872.1"/>
    </source>
</evidence>
<comment type="caution">
    <text evidence="7">The sequence shown here is derived from an EMBL/GenBank/DDBJ whole genome shotgun (WGS) entry which is preliminary data.</text>
</comment>
<keyword evidence="1" id="KW-0596">Phosphopantetheine</keyword>
<dbReference type="GO" id="GO:1901336">
    <property type="term" value="P:lactone biosynthetic process"/>
    <property type="evidence" value="ECO:0007669"/>
    <property type="project" value="UniProtKB-ARBA"/>
</dbReference>
<dbReference type="InterPro" id="IPR020843">
    <property type="entry name" value="ER"/>
</dbReference>
<dbReference type="InterPro" id="IPR036291">
    <property type="entry name" value="NAD(P)-bd_dom_sf"/>
</dbReference>
<dbReference type="SUPFAM" id="SSF47336">
    <property type="entry name" value="ACP-like"/>
    <property type="match status" value="1"/>
</dbReference>
<keyword evidence="2" id="KW-0597">Phosphoprotein</keyword>
<dbReference type="Pfam" id="PF23297">
    <property type="entry name" value="ACP_SdgA_C"/>
    <property type="match status" value="1"/>
</dbReference>
<feature type="domain" description="Polyketide synthase-like phosphopantetheine-binding" evidence="5">
    <location>
        <begin position="551"/>
        <end position="606"/>
    </location>
</feature>
<dbReference type="Proteomes" id="UP000193498">
    <property type="component" value="Unassembled WGS sequence"/>
</dbReference>
<dbReference type="FunFam" id="3.40.50.720:FF:000209">
    <property type="entry name" value="Polyketide synthase Pks12"/>
    <property type="match status" value="1"/>
</dbReference>
<dbReference type="Gene3D" id="3.40.50.720">
    <property type="entry name" value="NAD(P)-binding Rossmann-like Domain"/>
    <property type="match status" value="1"/>
</dbReference>
<protein>
    <submittedName>
        <fullName evidence="7">KR-domain-containing protein</fullName>
    </submittedName>
</protein>
<evidence type="ECO:0000256" key="1">
    <source>
        <dbReference type="ARBA" id="ARBA00022450"/>
    </source>
</evidence>
<dbReference type="PROSITE" id="PS00012">
    <property type="entry name" value="PHOSPHOPANTETHEINE"/>
    <property type="match status" value="1"/>
</dbReference>
<evidence type="ECO:0000259" key="5">
    <source>
        <dbReference type="SMART" id="SM00823"/>
    </source>
</evidence>
<dbReference type="CDD" id="cd05195">
    <property type="entry name" value="enoyl_red"/>
    <property type="match status" value="1"/>
</dbReference>
<dbReference type="InterPro" id="IPR006162">
    <property type="entry name" value="Ppantetheine_attach_site"/>
</dbReference>
<feature type="domain" description="Enoyl reductase (ER)" evidence="6">
    <location>
        <begin position="1"/>
        <end position="215"/>
    </location>
</feature>
<dbReference type="STRING" id="1314790.A0A1Y1XMB4"/>
<dbReference type="GO" id="GO:0004312">
    <property type="term" value="F:fatty acid synthase activity"/>
    <property type="evidence" value="ECO:0007669"/>
    <property type="project" value="TreeGrafter"/>
</dbReference>
<dbReference type="InterPro" id="IPR013968">
    <property type="entry name" value="PKS_KR"/>
</dbReference>
<gene>
    <name evidence="7" type="ORF">K493DRAFT_237746</name>
</gene>
<evidence type="ECO:0000259" key="6">
    <source>
        <dbReference type="SMART" id="SM00829"/>
    </source>
</evidence>
<keyword evidence="8" id="KW-1185">Reference proteome</keyword>
<proteinExistence type="predicted"/>
<dbReference type="SMART" id="SM00829">
    <property type="entry name" value="PKS_ER"/>
    <property type="match status" value="1"/>
</dbReference>
<dbReference type="AlphaFoldDB" id="A0A1Y1XMB4"/>
<dbReference type="EMBL" id="MCFE01000562">
    <property type="protein sequence ID" value="ORX86872.1"/>
    <property type="molecule type" value="Genomic_DNA"/>
</dbReference>
<organism evidence="7 8">
    <name type="scientific">Basidiobolus meristosporus CBS 931.73</name>
    <dbReference type="NCBI Taxonomy" id="1314790"/>
    <lineage>
        <taxon>Eukaryota</taxon>
        <taxon>Fungi</taxon>
        <taxon>Fungi incertae sedis</taxon>
        <taxon>Zoopagomycota</taxon>
        <taxon>Entomophthoromycotina</taxon>
        <taxon>Basidiobolomycetes</taxon>
        <taxon>Basidiobolales</taxon>
        <taxon>Basidiobolaceae</taxon>
        <taxon>Basidiobolus</taxon>
    </lineage>
</organism>
<dbReference type="InterPro" id="IPR050091">
    <property type="entry name" value="PKS_NRPS_Biosynth_Enz"/>
</dbReference>
<dbReference type="GO" id="GO:0016491">
    <property type="term" value="F:oxidoreductase activity"/>
    <property type="evidence" value="ECO:0007669"/>
    <property type="project" value="InterPro"/>
</dbReference>
<dbReference type="Pfam" id="PF13602">
    <property type="entry name" value="ADH_zinc_N_2"/>
    <property type="match status" value="1"/>
</dbReference>
<dbReference type="SUPFAM" id="SSF51735">
    <property type="entry name" value="NAD(P)-binding Rossmann-fold domains"/>
    <property type="match status" value="2"/>
</dbReference>
<sequence>MAFDVAASLPIVYCTAYYGLIDIARLQPGETVLIHAAAGGVGQAAIMLAKWVGAEIFVTAGSSRKVEFLKKTYGIQEDHIFSSRDNSFVKGVLDKTHGRGVDVILNSLAGELLRETWDCVANFGRFIEMGKRDIQENGKLDMGPFIRNVMFASVDLTVIFRQNKPLGARLFQEVMALLKTGSIREVSPITIYDFSNIESAFRFMQAGKHIGKIVLTPKKEDMVKVRVPPRKKCSFREDRTYLLVGCLGGLGRSLSMWMRKNGAKYFLFLNRSGVEKSEAKSLVQDLMDDGAIVNVVKGDVSVYQDVQNAIDAAKKSMPAIGGVIQAAMVLKDAIFMDMPHKVYRDVIQPKVTGSWNLHNLLMDSPLEFFVMFASLSGVIGNRAQSNYAAANTYLDALARHRRNLGLPGSTIDVGMIVGVGYVAENAQHESTLRKYGYLGIDEREFHEMLDAAISGQPLCDSSDMSMVDSETSAQYVTGVGNPRSMKKHMTNGNEGEGDAFWAGNARFSHLIVIADDDSKKGQESEIGTEVRAIKDLLKECRDKSEVALVVVEAFLKKLSVILALPIENLDPAQSTSKYGLDSLIAVEIRNWFYREFTVDVPLFGKLPVYTIFCFVTKVNFLSFET</sequence>
<name>A0A1Y1XMB4_9FUNG</name>
<evidence type="ECO:0000313" key="8">
    <source>
        <dbReference type="Proteomes" id="UP000193498"/>
    </source>
</evidence>
<dbReference type="SMART" id="SM00822">
    <property type="entry name" value="PKS_KR"/>
    <property type="match status" value="1"/>
</dbReference>
<dbReference type="GO" id="GO:0006633">
    <property type="term" value="P:fatty acid biosynthetic process"/>
    <property type="evidence" value="ECO:0007669"/>
    <property type="project" value="TreeGrafter"/>
</dbReference>
<feature type="domain" description="Ketoreductase" evidence="4">
    <location>
        <begin position="239"/>
        <end position="425"/>
    </location>
</feature>
<dbReference type="InParanoid" id="A0A1Y1XMB4"/>
<evidence type="ECO:0000259" key="4">
    <source>
        <dbReference type="SMART" id="SM00822"/>
    </source>
</evidence>
<dbReference type="InterPro" id="IPR036736">
    <property type="entry name" value="ACP-like_sf"/>
</dbReference>
<dbReference type="InterPro" id="IPR057326">
    <property type="entry name" value="KR_dom"/>
</dbReference>
<dbReference type="SMART" id="SM00823">
    <property type="entry name" value="PKS_PP"/>
    <property type="match status" value="1"/>
</dbReference>
<dbReference type="GO" id="GO:0031177">
    <property type="term" value="F:phosphopantetheine binding"/>
    <property type="evidence" value="ECO:0007669"/>
    <property type="project" value="InterPro"/>
</dbReference>
<dbReference type="GO" id="GO:0044550">
    <property type="term" value="P:secondary metabolite biosynthetic process"/>
    <property type="evidence" value="ECO:0007669"/>
    <property type="project" value="TreeGrafter"/>
</dbReference>
<accession>A0A1Y1XMB4</accession>
<dbReference type="PANTHER" id="PTHR43775">
    <property type="entry name" value="FATTY ACID SYNTHASE"/>
    <property type="match status" value="1"/>
</dbReference>